<gene>
    <name evidence="2" type="ORF">Cgig2_014112</name>
</gene>
<evidence type="ECO:0000256" key="1">
    <source>
        <dbReference type="SAM" id="MobiDB-lite"/>
    </source>
</evidence>
<feature type="compositionally biased region" description="Polar residues" evidence="1">
    <location>
        <begin position="309"/>
        <end position="321"/>
    </location>
</feature>
<organism evidence="2 3">
    <name type="scientific">Carnegiea gigantea</name>
    <dbReference type="NCBI Taxonomy" id="171969"/>
    <lineage>
        <taxon>Eukaryota</taxon>
        <taxon>Viridiplantae</taxon>
        <taxon>Streptophyta</taxon>
        <taxon>Embryophyta</taxon>
        <taxon>Tracheophyta</taxon>
        <taxon>Spermatophyta</taxon>
        <taxon>Magnoliopsida</taxon>
        <taxon>eudicotyledons</taxon>
        <taxon>Gunneridae</taxon>
        <taxon>Pentapetalae</taxon>
        <taxon>Caryophyllales</taxon>
        <taxon>Cactineae</taxon>
        <taxon>Cactaceae</taxon>
        <taxon>Cactoideae</taxon>
        <taxon>Echinocereeae</taxon>
        <taxon>Carnegiea</taxon>
    </lineage>
</organism>
<comment type="caution">
    <text evidence="2">The sequence shown here is derived from an EMBL/GenBank/DDBJ whole genome shotgun (WGS) entry which is preliminary data.</text>
</comment>
<feature type="compositionally biased region" description="Basic and acidic residues" evidence="1">
    <location>
        <begin position="341"/>
        <end position="352"/>
    </location>
</feature>
<dbReference type="Proteomes" id="UP001153076">
    <property type="component" value="Unassembled WGS sequence"/>
</dbReference>
<keyword evidence="3" id="KW-1185">Reference proteome</keyword>
<sequence>MVGFFPRSTKGGAYGQNNLITPNLGSREKGVNKVLKCTFLACWLTRCCLSSSRRRSASAATRSGVASPVSKTVNLALACSSGQNQTEKLTNIGTTNTLRKILKDQKPHRSKEEVFSKKLQLREPIQRFPITRLALPPLRALHKFYRLSHKLGDGSRLIVLPYVELEITGRFSFLSCRLPKGVSNRLTLIPVMNATIMNPDLLLKQYHPKPPVSLGVLWTICTRLNARAEQFILVQNLFNHWVKRKSKTIVESRVINSYTLGRRLIHGGIRLGDYKGVPSRHECRNDPGVGKVTVEPSGGSEWVRAPGKSSPSATISGTSPTGKRPFLLSTDLPGAGVPLWDEERVDAPSKDEPLDELSEEDKEVSPEIELVLVEATSTPGFDELGAE</sequence>
<evidence type="ECO:0000313" key="3">
    <source>
        <dbReference type="Proteomes" id="UP001153076"/>
    </source>
</evidence>
<dbReference type="EMBL" id="JAKOGI010000010">
    <property type="protein sequence ID" value="KAJ8451340.1"/>
    <property type="molecule type" value="Genomic_DNA"/>
</dbReference>
<reference evidence="2" key="1">
    <citation type="submission" date="2022-04" db="EMBL/GenBank/DDBJ databases">
        <title>Carnegiea gigantea Genome sequencing and assembly v2.</title>
        <authorList>
            <person name="Copetti D."/>
            <person name="Sanderson M.J."/>
            <person name="Burquez A."/>
            <person name="Wojciechowski M.F."/>
        </authorList>
    </citation>
    <scope>NUCLEOTIDE SEQUENCE</scope>
    <source>
        <strain evidence="2">SGP5-SGP5p</strain>
        <tissue evidence="2">Aerial part</tissue>
    </source>
</reference>
<accession>A0A9Q1KWU4</accession>
<protein>
    <submittedName>
        <fullName evidence="2">Uncharacterized protein</fullName>
    </submittedName>
</protein>
<feature type="compositionally biased region" description="Acidic residues" evidence="1">
    <location>
        <begin position="353"/>
        <end position="362"/>
    </location>
</feature>
<dbReference type="AlphaFoldDB" id="A0A9Q1KWU4"/>
<proteinExistence type="predicted"/>
<name>A0A9Q1KWU4_9CARY</name>
<feature type="region of interest" description="Disordered" evidence="1">
    <location>
        <begin position="286"/>
        <end position="366"/>
    </location>
</feature>
<evidence type="ECO:0000313" key="2">
    <source>
        <dbReference type="EMBL" id="KAJ8451340.1"/>
    </source>
</evidence>